<name>A0ABP4NHB7_9ACTN</name>
<dbReference type="EMBL" id="BAAAPH010000004">
    <property type="protein sequence ID" value="GAA1560697.1"/>
    <property type="molecule type" value="Genomic_DNA"/>
</dbReference>
<dbReference type="Gene3D" id="1.20.5.1930">
    <property type="match status" value="1"/>
</dbReference>
<evidence type="ECO:0000313" key="12">
    <source>
        <dbReference type="EMBL" id="GAA1560697.1"/>
    </source>
</evidence>
<evidence type="ECO:0000313" key="13">
    <source>
        <dbReference type="Proteomes" id="UP001501705"/>
    </source>
</evidence>
<proteinExistence type="predicted"/>
<dbReference type="Proteomes" id="UP001501705">
    <property type="component" value="Unassembled WGS sequence"/>
</dbReference>
<keyword evidence="9" id="KW-0812">Transmembrane</keyword>
<dbReference type="GO" id="GO:0016301">
    <property type="term" value="F:kinase activity"/>
    <property type="evidence" value="ECO:0007669"/>
    <property type="project" value="UniProtKB-KW"/>
</dbReference>
<dbReference type="Pfam" id="PF07730">
    <property type="entry name" value="HisKA_3"/>
    <property type="match status" value="1"/>
</dbReference>
<organism evidence="12 13">
    <name type="scientific">Kribbella hippodromi</name>
    <dbReference type="NCBI Taxonomy" id="434347"/>
    <lineage>
        <taxon>Bacteria</taxon>
        <taxon>Bacillati</taxon>
        <taxon>Actinomycetota</taxon>
        <taxon>Actinomycetes</taxon>
        <taxon>Propionibacteriales</taxon>
        <taxon>Kribbellaceae</taxon>
        <taxon>Kribbella</taxon>
    </lineage>
</organism>
<evidence type="ECO:0000259" key="10">
    <source>
        <dbReference type="Pfam" id="PF02518"/>
    </source>
</evidence>
<dbReference type="EC" id="2.7.13.3" evidence="2"/>
<feature type="transmembrane region" description="Helical" evidence="9">
    <location>
        <begin position="21"/>
        <end position="43"/>
    </location>
</feature>
<dbReference type="InterPro" id="IPR050482">
    <property type="entry name" value="Sensor_HK_TwoCompSys"/>
</dbReference>
<accession>A0ABP4NHB7</accession>
<evidence type="ECO:0000256" key="5">
    <source>
        <dbReference type="ARBA" id="ARBA00022741"/>
    </source>
</evidence>
<feature type="domain" description="Signal transduction histidine kinase subgroup 3 dimerisation and phosphoacceptor" evidence="11">
    <location>
        <begin position="201"/>
        <end position="264"/>
    </location>
</feature>
<reference evidence="13" key="1">
    <citation type="journal article" date="2019" name="Int. J. Syst. Evol. Microbiol.">
        <title>The Global Catalogue of Microorganisms (GCM) 10K type strain sequencing project: providing services to taxonomists for standard genome sequencing and annotation.</title>
        <authorList>
            <consortium name="The Broad Institute Genomics Platform"/>
            <consortium name="The Broad Institute Genome Sequencing Center for Infectious Disease"/>
            <person name="Wu L."/>
            <person name="Ma J."/>
        </authorList>
    </citation>
    <scope>NUCLEOTIDE SEQUENCE [LARGE SCALE GENOMIC DNA]</scope>
    <source>
        <strain evidence="13">JCM 15572</strain>
    </source>
</reference>
<keyword evidence="9" id="KW-0472">Membrane</keyword>
<evidence type="ECO:0000259" key="11">
    <source>
        <dbReference type="Pfam" id="PF07730"/>
    </source>
</evidence>
<dbReference type="InterPro" id="IPR011712">
    <property type="entry name" value="Sig_transdc_His_kin_sub3_dim/P"/>
</dbReference>
<dbReference type="InterPro" id="IPR036890">
    <property type="entry name" value="HATPase_C_sf"/>
</dbReference>
<dbReference type="PANTHER" id="PTHR24421">
    <property type="entry name" value="NITRATE/NITRITE SENSOR PROTEIN NARX-RELATED"/>
    <property type="match status" value="1"/>
</dbReference>
<dbReference type="SUPFAM" id="SSF55874">
    <property type="entry name" value="ATPase domain of HSP90 chaperone/DNA topoisomerase II/histidine kinase"/>
    <property type="match status" value="1"/>
</dbReference>
<sequence>MGDADVRLTAGDPRLWLRGRFGLVALAIAVICAATDAAVVLLFGPPMNGWRPITLLIAAIVVDLALAAPPRWVAWVAGAHAAVFILSPLLMPGRPATEPEVNNFGALIAAFLVGAWLRNRPAGLVLAGLIVAGVIGHGIERDPQSGWDLIILTSAASILLPGLVGRLTITHRTYLADLERRTERLTRERELAIREAVADDRVALARDLHDGLSHHMSAISIHAGAARLALADSPPAGAQQALTSVESASRSAMLDLRRLLDLLHGQPDESDRQAGLESVEELLIGVRGAGLPVTLTITGAKRELPASLDVALYRIVQEALTNALRHGNGDNARVSIDYEPDAILVAVTNGLSERPAAGRQTSMGRGLAGICSRVRMFGGEVGCGPDGANWQLRVRVPLDAE</sequence>
<dbReference type="PANTHER" id="PTHR24421:SF10">
    <property type="entry name" value="NITRATE_NITRITE SENSOR PROTEIN NARQ"/>
    <property type="match status" value="1"/>
</dbReference>
<protein>
    <recommendedName>
        <fullName evidence="2">histidine kinase</fullName>
        <ecNumber evidence="2">2.7.13.3</ecNumber>
    </recommendedName>
</protein>
<evidence type="ECO:0000256" key="7">
    <source>
        <dbReference type="ARBA" id="ARBA00022840"/>
    </source>
</evidence>
<dbReference type="Pfam" id="PF02518">
    <property type="entry name" value="HATPase_c"/>
    <property type="match status" value="1"/>
</dbReference>
<comment type="caution">
    <text evidence="12">The sequence shown here is derived from an EMBL/GenBank/DDBJ whole genome shotgun (WGS) entry which is preliminary data.</text>
</comment>
<feature type="domain" description="Histidine kinase/HSP90-like ATPase" evidence="10">
    <location>
        <begin position="311"/>
        <end position="397"/>
    </location>
</feature>
<keyword evidence="7" id="KW-0067">ATP-binding</keyword>
<evidence type="ECO:0000256" key="8">
    <source>
        <dbReference type="ARBA" id="ARBA00023012"/>
    </source>
</evidence>
<keyword evidence="3" id="KW-0597">Phosphoprotein</keyword>
<evidence type="ECO:0000256" key="3">
    <source>
        <dbReference type="ARBA" id="ARBA00022553"/>
    </source>
</evidence>
<evidence type="ECO:0000256" key="6">
    <source>
        <dbReference type="ARBA" id="ARBA00022777"/>
    </source>
</evidence>
<keyword evidence="13" id="KW-1185">Reference proteome</keyword>
<evidence type="ECO:0000256" key="1">
    <source>
        <dbReference type="ARBA" id="ARBA00000085"/>
    </source>
</evidence>
<keyword evidence="9" id="KW-1133">Transmembrane helix</keyword>
<keyword evidence="5" id="KW-0547">Nucleotide-binding</keyword>
<evidence type="ECO:0000256" key="2">
    <source>
        <dbReference type="ARBA" id="ARBA00012438"/>
    </source>
</evidence>
<gene>
    <name evidence="12" type="ORF">GCM10009804_16840</name>
</gene>
<keyword evidence="4" id="KW-0808">Transferase</keyword>
<dbReference type="Gene3D" id="3.30.565.10">
    <property type="entry name" value="Histidine kinase-like ATPase, C-terminal domain"/>
    <property type="match status" value="1"/>
</dbReference>
<feature type="transmembrane region" description="Helical" evidence="9">
    <location>
        <begin position="145"/>
        <end position="164"/>
    </location>
</feature>
<dbReference type="CDD" id="cd16917">
    <property type="entry name" value="HATPase_UhpB-NarQ-NarX-like"/>
    <property type="match status" value="1"/>
</dbReference>
<evidence type="ECO:0000256" key="9">
    <source>
        <dbReference type="SAM" id="Phobius"/>
    </source>
</evidence>
<feature type="transmembrane region" description="Helical" evidence="9">
    <location>
        <begin position="49"/>
        <end position="67"/>
    </location>
</feature>
<feature type="transmembrane region" description="Helical" evidence="9">
    <location>
        <begin position="122"/>
        <end position="139"/>
    </location>
</feature>
<dbReference type="InterPro" id="IPR003594">
    <property type="entry name" value="HATPase_dom"/>
</dbReference>
<dbReference type="RefSeq" id="WP_344232805.1">
    <property type="nucleotide sequence ID" value="NZ_BAAAPH010000004.1"/>
</dbReference>
<comment type="catalytic activity">
    <reaction evidence="1">
        <text>ATP + protein L-histidine = ADP + protein N-phospho-L-histidine.</text>
        <dbReference type="EC" id="2.7.13.3"/>
    </reaction>
</comment>
<keyword evidence="8" id="KW-0902">Two-component regulatory system</keyword>
<evidence type="ECO:0000256" key="4">
    <source>
        <dbReference type="ARBA" id="ARBA00022679"/>
    </source>
</evidence>
<keyword evidence="6 12" id="KW-0418">Kinase</keyword>